<comment type="caution">
    <text evidence="2">The sequence shown here is derived from an EMBL/GenBank/DDBJ whole genome shotgun (WGS) entry which is preliminary data.</text>
</comment>
<protein>
    <recommendedName>
        <fullName evidence="4">Plasmid stabilization protein</fullName>
    </recommendedName>
</protein>
<evidence type="ECO:0000256" key="1">
    <source>
        <dbReference type="ARBA" id="ARBA00022649"/>
    </source>
</evidence>
<name>A0A095SVW7_9FLAO</name>
<evidence type="ECO:0000313" key="3">
    <source>
        <dbReference type="Proteomes" id="UP000029554"/>
    </source>
</evidence>
<dbReference type="OrthoDB" id="962256at2"/>
<keyword evidence="1" id="KW-1277">Toxin-antitoxin system</keyword>
<dbReference type="InterPro" id="IPR035093">
    <property type="entry name" value="RelE/ParE_toxin_dom_sf"/>
</dbReference>
<dbReference type="AlphaFoldDB" id="A0A095SVW7"/>
<evidence type="ECO:0000313" key="2">
    <source>
        <dbReference type="EMBL" id="KGD68737.1"/>
    </source>
</evidence>
<proteinExistence type="predicted"/>
<reference evidence="2 3" key="1">
    <citation type="submission" date="2014-09" db="EMBL/GenBank/DDBJ databases">
        <title>Whole Genome Shotgun of Flavobacterium aquatile LMG 4008.</title>
        <authorList>
            <person name="Gale A.N."/>
            <person name="Pipes S.E."/>
            <person name="Newman J.D."/>
        </authorList>
    </citation>
    <scope>NUCLEOTIDE SEQUENCE [LARGE SCALE GENOMIC DNA]</scope>
    <source>
        <strain evidence="2 3">LMG 4008</strain>
    </source>
</reference>
<dbReference type="Pfam" id="PF05016">
    <property type="entry name" value="ParE_toxin"/>
    <property type="match status" value="1"/>
</dbReference>
<dbReference type="eggNOG" id="COG3668">
    <property type="taxonomic scope" value="Bacteria"/>
</dbReference>
<dbReference type="EMBL" id="JRHH01000002">
    <property type="protein sequence ID" value="KGD68737.1"/>
    <property type="molecule type" value="Genomic_DNA"/>
</dbReference>
<keyword evidence="3" id="KW-1185">Reference proteome</keyword>
<dbReference type="Gene3D" id="3.30.2310.20">
    <property type="entry name" value="RelE-like"/>
    <property type="match status" value="1"/>
</dbReference>
<dbReference type="RefSeq" id="WP_035124455.1">
    <property type="nucleotide sequence ID" value="NZ_JRHH01000002.1"/>
</dbReference>
<dbReference type="InterPro" id="IPR007712">
    <property type="entry name" value="RelE/ParE_toxin"/>
</dbReference>
<accession>A0A095SVW7</accession>
<sequence>MKPIFWSKESIVSIQNIYDYIVEKSPQNADLVVDTLFDLGDKLNIFPEKNPKEPLYNQDSIKFFPKWNFKIVYRIEKDRIYILDVFSTLKNPKNFRI</sequence>
<gene>
    <name evidence="2" type="ORF">LG45_03580</name>
</gene>
<dbReference type="Proteomes" id="UP000029554">
    <property type="component" value="Unassembled WGS sequence"/>
</dbReference>
<dbReference type="STRING" id="1453498.LG45_03580"/>
<organism evidence="2 3">
    <name type="scientific">Flavobacterium aquatile LMG 4008 = ATCC 11947</name>
    <dbReference type="NCBI Taxonomy" id="1453498"/>
    <lineage>
        <taxon>Bacteria</taxon>
        <taxon>Pseudomonadati</taxon>
        <taxon>Bacteroidota</taxon>
        <taxon>Flavobacteriia</taxon>
        <taxon>Flavobacteriales</taxon>
        <taxon>Flavobacteriaceae</taxon>
        <taxon>Flavobacterium</taxon>
    </lineage>
</organism>
<evidence type="ECO:0008006" key="4">
    <source>
        <dbReference type="Google" id="ProtNLM"/>
    </source>
</evidence>